<sequence length="79" mass="8906">MMSMDNMIIAGVRIYFPPGTDLPVPTPELRTFAIVSKDLPGHLVLEYKNRQWVPVLTRLFDDSAHAISAITSLSKKAWH</sequence>
<reference evidence="1" key="1">
    <citation type="submission" date="2014-06" db="EMBL/GenBank/DDBJ databases">
        <authorList>
            <person name="Urmite Genomes Urmite Genomes"/>
        </authorList>
    </citation>
    <scope>NUCLEOTIDE SEQUENCE</scope>
</reference>
<evidence type="ECO:0000313" key="1">
    <source>
        <dbReference type="EMBL" id="CDZ82773.1"/>
    </source>
</evidence>
<gene>
    <name evidence="1" type="ORF">BN1086_00860</name>
</gene>
<name>A0A078LFQ1_CITKO</name>
<dbReference type="EMBL" id="LK931336">
    <property type="protein sequence ID" value="CDZ82773.1"/>
    <property type="molecule type" value="Genomic_DNA"/>
</dbReference>
<protein>
    <submittedName>
        <fullName evidence="1">Uncharacterized protein</fullName>
    </submittedName>
</protein>
<accession>A0A078LFQ1</accession>
<dbReference type="PATRIC" id="fig|545.12.peg.860"/>
<organism evidence="1">
    <name type="scientific">Citrobacter koseri</name>
    <name type="common">Citrobacter diversus</name>
    <dbReference type="NCBI Taxonomy" id="545"/>
    <lineage>
        <taxon>Bacteria</taxon>
        <taxon>Pseudomonadati</taxon>
        <taxon>Pseudomonadota</taxon>
        <taxon>Gammaproteobacteria</taxon>
        <taxon>Enterobacterales</taxon>
        <taxon>Enterobacteriaceae</taxon>
        <taxon>Citrobacter</taxon>
    </lineage>
</organism>
<dbReference type="AlphaFoldDB" id="A0A078LFQ1"/>
<proteinExistence type="predicted"/>